<evidence type="ECO:0000313" key="1">
    <source>
        <dbReference type="EMBL" id="PPK70259.1"/>
    </source>
</evidence>
<dbReference type="EMBL" id="PTIX01000002">
    <property type="protein sequence ID" value="PPK70259.1"/>
    <property type="molecule type" value="Genomic_DNA"/>
</dbReference>
<dbReference type="RefSeq" id="WP_146107925.1">
    <property type="nucleotide sequence ID" value="NZ_CP154825.1"/>
</dbReference>
<evidence type="ECO:0000313" key="2">
    <source>
        <dbReference type="Proteomes" id="UP000239203"/>
    </source>
</evidence>
<accession>A0A2S6GYF1</accession>
<protein>
    <submittedName>
        <fullName evidence="1">Uncharacterized protein</fullName>
    </submittedName>
</protein>
<organism evidence="1 2">
    <name type="scientific">Actinokineospora auranticolor</name>
    <dbReference type="NCBI Taxonomy" id="155976"/>
    <lineage>
        <taxon>Bacteria</taxon>
        <taxon>Bacillati</taxon>
        <taxon>Actinomycetota</taxon>
        <taxon>Actinomycetes</taxon>
        <taxon>Pseudonocardiales</taxon>
        <taxon>Pseudonocardiaceae</taxon>
        <taxon>Actinokineospora</taxon>
    </lineage>
</organism>
<gene>
    <name evidence="1" type="ORF">CLV40_102170</name>
</gene>
<dbReference type="OrthoDB" id="3695078at2"/>
<keyword evidence="2" id="KW-1185">Reference proteome</keyword>
<comment type="caution">
    <text evidence="1">The sequence shown here is derived from an EMBL/GenBank/DDBJ whole genome shotgun (WGS) entry which is preliminary data.</text>
</comment>
<dbReference type="Proteomes" id="UP000239203">
    <property type="component" value="Unassembled WGS sequence"/>
</dbReference>
<proteinExistence type="predicted"/>
<sequence>MAQEPATSAVPFREWPGWGRDWNVPPVPGEMVERWQDAYRRFGQAYEGTAKRPPGDVGAAKEMADASWNVAVLWREIAGTAGLPWWLLAGLNAAAQAFEQQARDWHARSRIDVDVIPGHPRARRDSGRR</sequence>
<name>A0A2S6GYF1_9PSEU</name>
<dbReference type="AlphaFoldDB" id="A0A2S6GYF1"/>
<reference evidence="1 2" key="1">
    <citation type="submission" date="2018-02" db="EMBL/GenBank/DDBJ databases">
        <title>Genomic Encyclopedia of Archaeal and Bacterial Type Strains, Phase II (KMG-II): from individual species to whole genera.</title>
        <authorList>
            <person name="Goeker M."/>
        </authorList>
    </citation>
    <scope>NUCLEOTIDE SEQUENCE [LARGE SCALE GENOMIC DNA]</scope>
    <source>
        <strain evidence="1 2">YU 961-1</strain>
    </source>
</reference>